<protein>
    <submittedName>
        <fullName evidence="1">Uncharacterized protein</fullName>
    </submittedName>
</protein>
<dbReference type="Proteomes" id="UP001202961">
    <property type="component" value="Unassembled WGS sequence"/>
</dbReference>
<reference evidence="1 2" key="1">
    <citation type="journal article" date="2022" name="Syst. Appl. Microbiol.">
        <title>Rhodopirellula aestuarii sp. nov., a novel member of the genus Rhodopirellula isolated from brackish sediments collected in the Tagus River estuary, Portugal.</title>
        <authorList>
            <person name="Vitorino I.R."/>
            <person name="Klimek D."/>
            <person name="Calusinska M."/>
            <person name="Lobo-da-Cunha A."/>
            <person name="Vasconcelos V."/>
            <person name="Lage O.M."/>
        </authorList>
    </citation>
    <scope>NUCLEOTIDE SEQUENCE [LARGE SCALE GENOMIC DNA]</scope>
    <source>
        <strain evidence="1 2">ICT_H3.1</strain>
    </source>
</reference>
<dbReference type="RefSeq" id="WP_250931564.1">
    <property type="nucleotide sequence ID" value="NZ_JAMQBK010000065.1"/>
</dbReference>
<evidence type="ECO:0000313" key="1">
    <source>
        <dbReference type="EMBL" id="MCM2373728.1"/>
    </source>
</evidence>
<dbReference type="EMBL" id="JAMQBK010000065">
    <property type="protein sequence ID" value="MCM2373728.1"/>
    <property type="molecule type" value="Genomic_DNA"/>
</dbReference>
<name>A0ABT0UA02_9BACT</name>
<evidence type="ECO:0000313" key="2">
    <source>
        <dbReference type="Proteomes" id="UP001202961"/>
    </source>
</evidence>
<comment type="caution">
    <text evidence="1">The sequence shown here is derived from an EMBL/GenBank/DDBJ whole genome shotgun (WGS) entry which is preliminary data.</text>
</comment>
<keyword evidence="2" id="KW-1185">Reference proteome</keyword>
<gene>
    <name evidence="1" type="ORF">NB063_24195</name>
</gene>
<proteinExistence type="predicted"/>
<sequence>MEFLPLLKSHLKSDVMLDLLETWDAQVVYEYDRTHENMPDEYWASIHGEGVCFKFNEDQILDCIFLHLTDTDGFTPIDLSSTDIPQFESLADAAAYANKSKLRVSSGQGELFGQLRDWIRLEYDDHWIHYEFRDGNLGLVTLTGI</sequence>
<organism evidence="1 2">
    <name type="scientific">Aporhodopirellula aestuarii</name>
    <dbReference type="NCBI Taxonomy" id="2950107"/>
    <lineage>
        <taxon>Bacteria</taxon>
        <taxon>Pseudomonadati</taxon>
        <taxon>Planctomycetota</taxon>
        <taxon>Planctomycetia</taxon>
        <taxon>Pirellulales</taxon>
        <taxon>Pirellulaceae</taxon>
        <taxon>Aporhodopirellula</taxon>
    </lineage>
</organism>
<accession>A0ABT0UA02</accession>